<proteinExistence type="predicted"/>
<evidence type="ECO:0000313" key="6">
    <source>
        <dbReference type="Proteomes" id="UP001529180"/>
    </source>
</evidence>
<sequence>MTANVQQIEKAASREATDWFLLLGEEPDDAGLRRDFENWLSANPVNRAAWDAMTQASEAMDKAMPVHAAKWQPLLAEVRKNDAAVGSEAVAGGASAQTHRDEPAANDGSVSMPGQSPIHVSANRHSSSSSRSFGTRRFGRLARFGGLGVAMAASLFAIVAGPGMLRNLQSDYATGTAEIRTVMLEDGSKVTLAPESAITVVYSNERRKIRLLDGDAFFDVAANPERPFVVTADDVNSTVLGTGFEVLRGKSGVDVAVEHGRVRVDYTSEEQSLLAATLDAGQSVHVDWAGGNGAGQMARGDKPVTHVAPWRQKQLIARDQPLGAVVDQLRRYYAGKIVVLGDALSDETVTGVYNLSDPLEALYGVARAREADLWQVSPWLVIVSR</sequence>
<dbReference type="Proteomes" id="UP001529180">
    <property type="component" value="Unassembled WGS sequence"/>
</dbReference>
<dbReference type="PANTHER" id="PTHR30273:SF2">
    <property type="entry name" value="PROTEIN FECR"/>
    <property type="match status" value="1"/>
</dbReference>
<feature type="domain" description="FecR protein" evidence="3">
    <location>
        <begin position="171"/>
        <end position="263"/>
    </location>
</feature>
<feature type="domain" description="FecR N-terminal" evidence="4">
    <location>
        <begin position="14"/>
        <end position="55"/>
    </location>
</feature>
<name>A0ABT6G7P3_9PROT</name>
<accession>A0ABT6G7P3</accession>
<organism evidence="5 6">
    <name type="scientific">Thalassospira aquimaris</name>
    <dbReference type="NCBI Taxonomy" id="3037796"/>
    <lineage>
        <taxon>Bacteria</taxon>
        <taxon>Pseudomonadati</taxon>
        <taxon>Pseudomonadota</taxon>
        <taxon>Alphaproteobacteria</taxon>
        <taxon>Rhodospirillales</taxon>
        <taxon>Thalassospiraceae</taxon>
        <taxon>Thalassospira</taxon>
    </lineage>
</organism>
<evidence type="ECO:0000259" key="4">
    <source>
        <dbReference type="Pfam" id="PF16220"/>
    </source>
</evidence>
<evidence type="ECO:0000256" key="1">
    <source>
        <dbReference type="SAM" id="MobiDB-lite"/>
    </source>
</evidence>
<comment type="caution">
    <text evidence="5">The sequence shown here is derived from an EMBL/GenBank/DDBJ whole genome shotgun (WGS) entry which is preliminary data.</text>
</comment>
<dbReference type="Pfam" id="PF16220">
    <property type="entry name" value="DUF4880"/>
    <property type="match status" value="1"/>
</dbReference>
<protein>
    <submittedName>
        <fullName evidence="5">FecR domain-containing protein</fullName>
    </submittedName>
</protein>
<evidence type="ECO:0000256" key="2">
    <source>
        <dbReference type="SAM" id="Phobius"/>
    </source>
</evidence>
<dbReference type="InterPro" id="IPR006860">
    <property type="entry name" value="FecR"/>
</dbReference>
<keyword evidence="6" id="KW-1185">Reference proteome</keyword>
<dbReference type="PANTHER" id="PTHR30273">
    <property type="entry name" value="PERIPLASMIC SIGNAL SENSOR AND SIGMA FACTOR ACTIVATOR FECR-RELATED"/>
    <property type="match status" value="1"/>
</dbReference>
<dbReference type="Pfam" id="PF04773">
    <property type="entry name" value="FecR"/>
    <property type="match status" value="1"/>
</dbReference>
<gene>
    <name evidence="5" type="ORF">P7680_03550</name>
</gene>
<dbReference type="PIRSF" id="PIRSF018266">
    <property type="entry name" value="FecR"/>
    <property type="match status" value="1"/>
</dbReference>
<evidence type="ECO:0000259" key="3">
    <source>
        <dbReference type="Pfam" id="PF04773"/>
    </source>
</evidence>
<dbReference type="InterPro" id="IPR012373">
    <property type="entry name" value="Ferrdict_sens_TM"/>
</dbReference>
<evidence type="ECO:0000313" key="5">
    <source>
        <dbReference type="EMBL" id="MDG4718056.1"/>
    </source>
</evidence>
<dbReference type="Gene3D" id="3.55.50.30">
    <property type="match status" value="1"/>
</dbReference>
<reference evidence="5 6" key="1">
    <citation type="submission" date="2023-03" db="EMBL/GenBank/DDBJ databases">
        <title>Strain FZY0004 represents a novel species in the genus Thalassospira isolated from seawater.</title>
        <authorList>
            <person name="Fu Z.-Y."/>
        </authorList>
    </citation>
    <scope>NUCLEOTIDE SEQUENCE [LARGE SCALE GENOMIC DNA]</scope>
    <source>
        <strain evidence="5 6">FZY0004</strain>
    </source>
</reference>
<keyword evidence="2" id="KW-0472">Membrane</keyword>
<feature type="transmembrane region" description="Helical" evidence="2">
    <location>
        <begin position="141"/>
        <end position="165"/>
    </location>
</feature>
<dbReference type="EMBL" id="JARSBO010000002">
    <property type="protein sequence ID" value="MDG4718056.1"/>
    <property type="molecule type" value="Genomic_DNA"/>
</dbReference>
<dbReference type="InterPro" id="IPR032623">
    <property type="entry name" value="FecR_N"/>
</dbReference>
<dbReference type="RefSeq" id="WP_114101643.1">
    <property type="nucleotide sequence ID" value="NZ_JARSBO010000002.1"/>
</dbReference>
<keyword evidence="2" id="KW-0812">Transmembrane</keyword>
<dbReference type="Gene3D" id="2.60.120.1440">
    <property type="match status" value="1"/>
</dbReference>
<keyword evidence="2" id="KW-1133">Transmembrane helix</keyword>
<feature type="region of interest" description="Disordered" evidence="1">
    <location>
        <begin position="88"/>
        <end position="133"/>
    </location>
</feature>